<evidence type="ECO:0000313" key="5">
    <source>
        <dbReference type="Proteomes" id="UP000233551"/>
    </source>
</evidence>
<reference evidence="4" key="1">
    <citation type="journal article" date="2017" name="Plant J.">
        <title>The pomegranate (Punica granatum L.) genome and the genomics of punicalagin biosynthesis.</title>
        <authorList>
            <person name="Qin G."/>
            <person name="Xu C."/>
            <person name="Ming R."/>
            <person name="Tang H."/>
            <person name="Guyot R."/>
            <person name="Kramer E.M."/>
            <person name="Hu Y."/>
            <person name="Yi X."/>
            <person name="Qi Y."/>
            <person name="Xu X."/>
            <person name="Gao Z."/>
            <person name="Pan H."/>
            <person name="Jian J."/>
            <person name="Tian Y."/>
            <person name="Yue Z."/>
            <person name="Xu Y."/>
        </authorList>
    </citation>
    <scope>NUCLEOTIDE SEQUENCE [LARGE SCALE GENOMIC DNA]</scope>
    <source>
        <strain evidence="4">cv. Dabenzi</strain>
    </source>
</reference>
<sequence length="78" mass="9142">METRSKETVSTEHRTSRTRLELGEYEKNGESRGPLVGLSRLQRLFYLQTDGIMIVSLRIRSYCHKLRTWIFDGITLPL</sequence>
<dbReference type="Proteomes" id="UP000233551">
    <property type="component" value="Unassembled WGS sequence"/>
</dbReference>
<feature type="region of interest" description="Disordered" evidence="1">
    <location>
        <begin position="1"/>
        <end position="24"/>
    </location>
</feature>
<organism evidence="2 4">
    <name type="scientific">Punica granatum</name>
    <name type="common">Pomegranate</name>
    <dbReference type="NCBI Taxonomy" id="22663"/>
    <lineage>
        <taxon>Eukaryota</taxon>
        <taxon>Viridiplantae</taxon>
        <taxon>Streptophyta</taxon>
        <taxon>Embryophyta</taxon>
        <taxon>Tracheophyta</taxon>
        <taxon>Spermatophyta</taxon>
        <taxon>Magnoliopsida</taxon>
        <taxon>eudicotyledons</taxon>
        <taxon>Gunneridae</taxon>
        <taxon>Pentapetalae</taxon>
        <taxon>rosids</taxon>
        <taxon>malvids</taxon>
        <taxon>Myrtales</taxon>
        <taxon>Lythraceae</taxon>
        <taxon>Punica</taxon>
    </lineage>
</organism>
<evidence type="ECO:0000313" key="4">
    <source>
        <dbReference type="Proteomes" id="UP000197138"/>
    </source>
</evidence>
<proteinExistence type="predicted"/>
<name>A0A218XF98_PUNGR</name>
<evidence type="ECO:0000256" key="1">
    <source>
        <dbReference type="SAM" id="MobiDB-lite"/>
    </source>
</evidence>
<keyword evidence="5" id="KW-1185">Reference proteome</keyword>
<evidence type="ECO:0000313" key="2">
    <source>
        <dbReference type="EMBL" id="OWM83369.1"/>
    </source>
</evidence>
<protein>
    <submittedName>
        <fullName evidence="2">Uncharacterized protein</fullName>
    </submittedName>
</protein>
<evidence type="ECO:0000313" key="3">
    <source>
        <dbReference type="EMBL" id="PKI66363.1"/>
    </source>
</evidence>
<reference evidence="2" key="2">
    <citation type="submission" date="2017-06" db="EMBL/GenBank/DDBJ databases">
        <title>The pomegranate genome and the genomics of punicalagin biosynthesis.</title>
        <authorList>
            <person name="Xu C."/>
        </authorList>
    </citation>
    <scope>NUCLEOTIDE SEQUENCE [LARGE SCALE GENOMIC DNA]</scope>
    <source>
        <tissue evidence="2">Fresh leaf</tissue>
    </source>
</reference>
<dbReference type="EMBL" id="MTKT01001932">
    <property type="protein sequence ID" value="OWM83369.1"/>
    <property type="molecule type" value="Genomic_DNA"/>
</dbReference>
<dbReference type="Proteomes" id="UP000197138">
    <property type="component" value="Unassembled WGS sequence"/>
</dbReference>
<reference evidence="3 5" key="3">
    <citation type="submission" date="2017-11" db="EMBL/GenBank/DDBJ databases">
        <title>De-novo sequencing of pomegranate (Punica granatum L.) genome.</title>
        <authorList>
            <person name="Akparov Z."/>
            <person name="Amiraslanov A."/>
            <person name="Hajiyeva S."/>
            <person name="Abbasov M."/>
            <person name="Kaur K."/>
            <person name="Hamwieh A."/>
            <person name="Solovyev V."/>
            <person name="Salamov A."/>
            <person name="Braich B."/>
            <person name="Kosarev P."/>
            <person name="Mahmoud A."/>
            <person name="Hajiyev E."/>
            <person name="Babayeva S."/>
            <person name="Izzatullayeva V."/>
            <person name="Mammadov A."/>
            <person name="Mammadov A."/>
            <person name="Sharifova S."/>
            <person name="Ojaghi J."/>
            <person name="Eynullazada K."/>
            <person name="Bayramov B."/>
            <person name="Abdulazimova A."/>
            <person name="Shahmuradov I."/>
        </authorList>
    </citation>
    <scope>NUCLEOTIDE SEQUENCE [LARGE SCALE GENOMIC DNA]</scope>
    <source>
        <strain evidence="3">AG2017</strain>
        <strain evidence="5">cv. AG2017</strain>
        <tissue evidence="3">Leaf</tissue>
    </source>
</reference>
<gene>
    <name evidence="2" type="ORF">CDL15_Pgr012850</name>
    <name evidence="3" type="ORF">CRG98_013165</name>
</gene>
<dbReference type="EMBL" id="PGOL01000675">
    <property type="protein sequence ID" value="PKI66363.1"/>
    <property type="molecule type" value="Genomic_DNA"/>
</dbReference>
<comment type="caution">
    <text evidence="2">The sequence shown here is derived from an EMBL/GenBank/DDBJ whole genome shotgun (WGS) entry which is preliminary data.</text>
</comment>
<accession>A0A218XF98</accession>
<dbReference type="AlphaFoldDB" id="A0A218XF98"/>